<keyword evidence="4" id="KW-1185">Reference proteome</keyword>
<dbReference type="OrthoDB" id="7817at2759"/>
<protein>
    <submittedName>
        <fullName evidence="3">Uncharacterized protein</fullName>
    </submittedName>
</protein>
<feature type="signal peptide" evidence="2">
    <location>
        <begin position="1"/>
        <end position="23"/>
    </location>
</feature>
<keyword evidence="1" id="KW-1133">Transmembrane helix</keyword>
<feature type="transmembrane region" description="Helical" evidence="1">
    <location>
        <begin position="74"/>
        <end position="96"/>
    </location>
</feature>
<organism evidence="3 4">
    <name type="scientific">Galdieria sulphuraria</name>
    <name type="common">Red alga</name>
    <dbReference type="NCBI Taxonomy" id="130081"/>
    <lineage>
        <taxon>Eukaryota</taxon>
        <taxon>Rhodophyta</taxon>
        <taxon>Bangiophyceae</taxon>
        <taxon>Galdieriales</taxon>
        <taxon>Galdieriaceae</taxon>
        <taxon>Galdieria</taxon>
    </lineage>
</organism>
<dbReference type="AlphaFoldDB" id="M2VY43"/>
<keyword evidence="2" id="KW-0732">Signal</keyword>
<evidence type="ECO:0000256" key="1">
    <source>
        <dbReference type="SAM" id="Phobius"/>
    </source>
</evidence>
<dbReference type="Gramene" id="EME28226">
    <property type="protein sequence ID" value="EME28226"/>
    <property type="gene ID" value="Gasu_42290"/>
</dbReference>
<dbReference type="Proteomes" id="UP000030680">
    <property type="component" value="Unassembled WGS sequence"/>
</dbReference>
<proteinExistence type="predicted"/>
<evidence type="ECO:0000313" key="3">
    <source>
        <dbReference type="EMBL" id="EME28226.1"/>
    </source>
</evidence>
<keyword evidence="1" id="KW-0812">Transmembrane</keyword>
<dbReference type="KEGG" id="gsl:Gasu_42290"/>
<dbReference type="RefSeq" id="XP_005704746.1">
    <property type="nucleotide sequence ID" value="XM_005704689.1"/>
</dbReference>
<feature type="chain" id="PRO_5004028360" evidence="2">
    <location>
        <begin position="24"/>
        <end position="160"/>
    </location>
</feature>
<evidence type="ECO:0000313" key="4">
    <source>
        <dbReference type="Proteomes" id="UP000030680"/>
    </source>
</evidence>
<dbReference type="GeneID" id="17087081"/>
<gene>
    <name evidence="3" type="ORF">Gasu_42290</name>
</gene>
<keyword evidence="1" id="KW-0472">Membrane</keyword>
<evidence type="ECO:0000256" key="2">
    <source>
        <dbReference type="SAM" id="SignalP"/>
    </source>
</evidence>
<dbReference type="EMBL" id="KB454522">
    <property type="protein sequence ID" value="EME28226.1"/>
    <property type="molecule type" value="Genomic_DNA"/>
</dbReference>
<sequence length="160" mass="17987">MDMCKYPYILFWFVLLSRNCVFAWETCCTLCNNELVCNGQVCGGLFQACGAVYPGSPNNNCDFNWSCETSTWRIVVFVVCIIVGIGGFLICIYIGFRWLSYHKFSRGTRPANPYQIPVQRPAVAQGIPTSSWNYPTRSYLNSTNTLPGTTYYEPSAPPPS</sequence>
<name>M2VY43_GALSU</name>
<accession>M2VY43</accession>
<reference evidence="4" key="1">
    <citation type="journal article" date="2013" name="Science">
        <title>Gene transfer from bacteria and archaea facilitated evolution of an extremophilic eukaryote.</title>
        <authorList>
            <person name="Schonknecht G."/>
            <person name="Chen W.H."/>
            <person name="Ternes C.M."/>
            <person name="Barbier G.G."/>
            <person name="Shrestha R.P."/>
            <person name="Stanke M."/>
            <person name="Brautigam A."/>
            <person name="Baker B.J."/>
            <person name="Banfield J.F."/>
            <person name="Garavito R.M."/>
            <person name="Carr K."/>
            <person name="Wilkerson C."/>
            <person name="Rensing S.A."/>
            <person name="Gagneul D."/>
            <person name="Dickenson N.E."/>
            <person name="Oesterhelt C."/>
            <person name="Lercher M.J."/>
            <person name="Weber A.P."/>
        </authorList>
    </citation>
    <scope>NUCLEOTIDE SEQUENCE [LARGE SCALE GENOMIC DNA]</scope>
    <source>
        <strain evidence="4">074W</strain>
    </source>
</reference>